<sequence length="161" mass="18060">MKTLYIIRHAKSSWEFDVSDEKRPLNKRGLNDAALIGEKLTALLKPIDKILCSPAERAHSTAKIILSYLDIPAEIFKIEPLLYDFSGNDVTKVIKNCSDDINTLLIFGHNHAFTSIANLYGDTYIDNLPTAGVIGIEFPVTSWKNIKEGKTVLKLYPKLLK</sequence>
<protein>
    <recommendedName>
        <fullName evidence="3">Histidine phosphatase family protein</fullName>
    </recommendedName>
</protein>
<dbReference type="Proteomes" id="UP000315540">
    <property type="component" value="Unassembled WGS sequence"/>
</dbReference>
<dbReference type="EMBL" id="VFWZ01000001">
    <property type="protein sequence ID" value="TPN88890.1"/>
    <property type="molecule type" value="Genomic_DNA"/>
</dbReference>
<dbReference type="SMART" id="SM00855">
    <property type="entry name" value="PGAM"/>
    <property type="match status" value="1"/>
</dbReference>
<dbReference type="SUPFAM" id="SSF53254">
    <property type="entry name" value="Phosphoglycerate mutase-like"/>
    <property type="match status" value="1"/>
</dbReference>
<accession>A0A504JRA4</accession>
<dbReference type="PANTHER" id="PTHR47623">
    <property type="entry name" value="OS09G0287300 PROTEIN"/>
    <property type="match status" value="1"/>
</dbReference>
<dbReference type="OrthoDB" id="9810154at2"/>
<dbReference type="PANTHER" id="PTHR47623:SF1">
    <property type="entry name" value="OS09G0287300 PROTEIN"/>
    <property type="match status" value="1"/>
</dbReference>
<proteinExistence type="predicted"/>
<name>A0A504JRA4_9FLAO</name>
<dbReference type="RefSeq" id="WP_140588878.1">
    <property type="nucleotide sequence ID" value="NZ_VFWZ01000001.1"/>
</dbReference>
<organism evidence="1 2">
    <name type="scientific">Aquimarina algicola</name>
    <dbReference type="NCBI Taxonomy" id="2589995"/>
    <lineage>
        <taxon>Bacteria</taxon>
        <taxon>Pseudomonadati</taxon>
        <taxon>Bacteroidota</taxon>
        <taxon>Flavobacteriia</taxon>
        <taxon>Flavobacteriales</taxon>
        <taxon>Flavobacteriaceae</taxon>
        <taxon>Aquimarina</taxon>
    </lineage>
</organism>
<dbReference type="Gene3D" id="3.40.50.1240">
    <property type="entry name" value="Phosphoglycerate mutase-like"/>
    <property type="match status" value="1"/>
</dbReference>
<gene>
    <name evidence="1" type="ORF">FHK87_01355</name>
</gene>
<dbReference type="InterPro" id="IPR029033">
    <property type="entry name" value="His_PPase_superfam"/>
</dbReference>
<dbReference type="Pfam" id="PF00300">
    <property type="entry name" value="His_Phos_1"/>
    <property type="match status" value="1"/>
</dbReference>
<evidence type="ECO:0000313" key="2">
    <source>
        <dbReference type="Proteomes" id="UP000315540"/>
    </source>
</evidence>
<dbReference type="CDD" id="cd07067">
    <property type="entry name" value="HP_PGM_like"/>
    <property type="match status" value="1"/>
</dbReference>
<keyword evidence="2" id="KW-1185">Reference proteome</keyword>
<evidence type="ECO:0008006" key="3">
    <source>
        <dbReference type="Google" id="ProtNLM"/>
    </source>
</evidence>
<dbReference type="AlphaFoldDB" id="A0A504JRA4"/>
<comment type="caution">
    <text evidence="1">The sequence shown here is derived from an EMBL/GenBank/DDBJ whole genome shotgun (WGS) entry which is preliminary data.</text>
</comment>
<evidence type="ECO:0000313" key="1">
    <source>
        <dbReference type="EMBL" id="TPN88890.1"/>
    </source>
</evidence>
<dbReference type="InterPro" id="IPR013078">
    <property type="entry name" value="His_Pase_superF_clade-1"/>
</dbReference>
<reference evidence="1 2" key="1">
    <citation type="submission" date="2019-06" db="EMBL/GenBank/DDBJ databases">
        <authorList>
            <person name="Meng X."/>
        </authorList>
    </citation>
    <scope>NUCLEOTIDE SEQUENCE [LARGE SCALE GENOMIC DNA]</scope>
    <source>
        <strain evidence="1 2">M625</strain>
    </source>
</reference>